<reference evidence="2 3" key="1">
    <citation type="submission" date="2016-08" db="EMBL/GenBank/DDBJ databases">
        <title>A Parts List for Fungal Cellulosomes Revealed by Comparative Genomics.</title>
        <authorList>
            <consortium name="DOE Joint Genome Institute"/>
            <person name="Haitjema C.H."/>
            <person name="Gilmore S.P."/>
            <person name="Henske J.K."/>
            <person name="Solomon K.V."/>
            <person name="De Groot R."/>
            <person name="Kuo A."/>
            <person name="Mondo S.J."/>
            <person name="Salamov A.A."/>
            <person name="Labutti K."/>
            <person name="Zhao Z."/>
            <person name="Chiniquy J."/>
            <person name="Barry K."/>
            <person name="Brewer H.M."/>
            <person name="Purvine S.O."/>
            <person name="Wright A.T."/>
            <person name="Boxma B."/>
            <person name="Van Alen T."/>
            <person name="Hackstein J.H."/>
            <person name="Baker S.E."/>
            <person name="Grigoriev I.V."/>
            <person name="O'Malley M.A."/>
        </authorList>
    </citation>
    <scope>NUCLEOTIDE SEQUENCE [LARGE SCALE GENOMIC DNA]</scope>
    <source>
        <strain evidence="2 3">G1</strain>
    </source>
</reference>
<name>A0A1Y2BKH6_9FUNG</name>
<dbReference type="PANTHER" id="PTHR45642:SF139">
    <property type="entry name" value="SGNH HYDROLASE-TYPE ESTERASE DOMAIN-CONTAINING PROTEIN"/>
    <property type="match status" value="1"/>
</dbReference>
<dbReference type="AlphaFoldDB" id="A0A1Y2BKH6"/>
<dbReference type="OrthoDB" id="1600564at2759"/>
<proteinExistence type="predicted"/>
<organism evidence="2 3">
    <name type="scientific">Neocallimastix californiae</name>
    <dbReference type="NCBI Taxonomy" id="1754190"/>
    <lineage>
        <taxon>Eukaryota</taxon>
        <taxon>Fungi</taxon>
        <taxon>Fungi incertae sedis</taxon>
        <taxon>Chytridiomycota</taxon>
        <taxon>Chytridiomycota incertae sedis</taxon>
        <taxon>Neocallimastigomycetes</taxon>
        <taxon>Neocallimastigales</taxon>
        <taxon>Neocallimastigaceae</taxon>
        <taxon>Neocallimastix</taxon>
    </lineage>
</organism>
<protein>
    <recommendedName>
        <fullName evidence="4">SGNH hydrolase-type esterase domain-containing protein</fullName>
    </recommendedName>
</protein>
<dbReference type="PANTHER" id="PTHR45642">
    <property type="entry name" value="GDSL ESTERASE/LIPASE EXL3"/>
    <property type="match status" value="1"/>
</dbReference>
<dbReference type="Proteomes" id="UP000193920">
    <property type="component" value="Unassembled WGS sequence"/>
</dbReference>
<dbReference type="PROSITE" id="PS51257">
    <property type="entry name" value="PROKAR_LIPOPROTEIN"/>
    <property type="match status" value="1"/>
</dbReference>
<dbReference type="InterPro" id="IPR050592">
    <property type="entry name" value="GDSL_lipolytic_enzyme"/>
</dbReference>
<gene>
    <name evidence="2" type="ORF">LY90DRAFT_511698</name>
</gene>
<sequence>MSEGKQFSNEWNKYNSLYVFWFGSCDIAWRIKGTNLEIIKNLFSVIKKIYDVGARNIMILGAPPLYKVPLRKKYYPCKGISDGDCIEILIKEVSQFNDEIIKSSKIFFKKYSNVNLIYYSTVNIFEHIIKNCYKYGFKDCLNSWGGNKKKNVSDYFWANSHISYSANKILAENINEFLKSINN</sequence>
<evidence type="ECO:0008006" key="4">
    <source>
        <dbReference type="Google" id="ProtNLM"/>
    </source>
</evidence>
<dbReference type="EMBL" id="MCOG01000152">
    <property type="protein sequence ID" value="ORY35274.1"/>
    <property type="molecule type" value="Genomic_DNA"/>
</dbReference>
<evidence type="ECO:0000313" key="3">
    <source>
        <dbReference type="Proteomes" id="UP000193920"/>
    </source>
</evidence>
<comment type="caution">
    <text evidence="2">The sequence shown here is derived from an EMBL/GenBank/DDBJ whole genome shotgun (WGS) entry which is preliminary data.</text>
</comment>
<accession>A0A1Y2BKH6</accession>
<keyword evidence="3" id="KW-1185">Reference proteome</keyword>
<dbReference type="InterPro" id="IPR036514">
    <property type="entry name" value="SGNH_hydro_sf"/>
</dbReference>
<keyword evidence="1" id="KW-0732">Signal</keyword>
<evidence type="ECO:0000313" key="2">
    <source>
        <dbReference type="EMBL" id="ORY35274.1"/>
    </source>
</evidence>
<evidence type="ECO:0000256" key="1">
    <source>
        <dbReference type="ARBA" id="ARBA00022729"/>
    </source>
</evidence>
<dbReference type="Gene3D" id="3.40.50.1110">
    <property type="entry name" value="SGNH hydrolase"/>
    <property type="match status" value="1"/>
</dbReference>